<protein>
    <submittedName>
        <fullName evidence="2">Methylase involved in ubiquinone/menaquinone biosynthesis</fullName>
    </submittedName>
</protein>
<dbReference type="GO" id="GO:0032259">
    <property type="term" value="P:methylation"/>
    <property type="evidence" value="ECO:0007669"/>
    <property type="project" value="UniProtKB-KW"/>
</dbReference>
<reference evidence="3" key="1">
    <citation type="submission" date="2012-02" db="EMBL/GenBank/DDBJ databases">
        <title>Complete sequence of Desulfitobacterium dichloroeliminans LMG P-21439.</title>
        <authorList>
            <person name="Lucas S."/>
            <person name="Han J."/>
            <person name="Lapidus A."/>
            <person name="Cheng J.-F."/>
            <person name="Goodwin L."/>
            <person name="Pitluck S."/>
            <person name="Peters L."/>
            <person name="Ovchinnikova G."/>
            <person name="Teshima H."/>
            <person name="Detter J.C."/>
            <person name="Han C."/>
            <person name="Tapia R."/>
            <person name="Land M."/>
            <person name="Hauser L."/>
            <person name="Kyrpides N."/>
            <person name="Ivanova N."/>
            <person name="Pagani I."/>
            <person name="Kruse T."/>
            <person name="de Vos W.M."/>
            <person name="Boon N."/>
            <person name="Smidt H."/>
            <person name="Woyke T."/>
        </authorList>
    </citation>
    <scope>NUCLEOTIDE SEQUENCE [LARGE SCALE GENOMIC DNA]</scope>
    <source>
        <strain evidence="3">LMG P-21439 / DCA1</strain>
    </source>
</reference>
<dbReference type="eggNOG" id="COG2226">
    <property type="taxonomic scope" value="Bacteria"/>
</dbReference>
<dbReference type="RefSeq" id="WP_015261645.1">
    <property type="nucleotide sequence ID" value="NC_019903.1"/>
</dbReference>
<keyword evidence="2" id="KW-0808">Transferase</keyword>
<dbReference type="SUPFAM" id="SSF53335">
    <property type="entry name" value="S-adenosyl-L-methionine-dependent methyltransferases"/>
    <property type="match status" value="1"/>
</dbReference>
<dbReference type="Pfam" id="PF08241">
    <property type="entry name" value="Methyltransf_11"/>
    <property type="match status" value="1"/>
</dbReference>
<dbReference type="KEGG" id="ddl:Desdi_1134"/>
<dbReference type="Gene3D" id="3.40.50.150">
    <property type="entry name" value="Vaccinia Virus protein VP39"/>
    <property type="match status" value="1"/>
</dbReference>
<keyword evidence="2" id="KW-0489">Methyltransferase</keyword>
<keyword evidence="2" id="KW-0830">Ubiquinone</keyword>
<dbReference type="AlphaFoldDB" id="L0F496"/>
<feature type="domain" description="Methyltransferase type 11" evidence="1">
    <location>
        <begin position="43"/>
        <end position="136"/>
    </location>
</feature>
<accession>L0F496</accession>
<dbReference type="CDD" id="cd02440">
    <property type="entry name" value="AdoMet_MTases"/>
    <property type="match status" value="1"/>
</dbReference>
<dbReference type="GO" id="GO:0008757">
    <property type="term" value="F:S-adenosylmethionine-dependent methyltransferase activity"/>
    <property type="evidence" value="ECO:0007669"/>
    <property type="project" value="InterPro"/>
</dbReference>
<dbReference type="Proteomes" id="UP000010797">
    <property type="component" value="Chromosome"/>
</dbReference>
<dbReference type="STRING" id="871963.Desdi_1134"/>
<proteinExistence type="predicted"/>
<dbReference type="HOGENOM" id="CLU_037990_7_3_9"/>
<evidence type="ECO:0000313" key="3">
    <source>
        <dbReference type="Proteomes" id="UP000010797"/>
    </source>
</evidence>
<evidence type="ECO:0000313" key="2">
    <source>
        <dbReference type="EMBL" id="AGA68649.1"/>
    </source>
</evidence>
<dbReference type="InterPro" id="IPR052356">
    <property type="entry name" value="Thiol_S-MT"/>
</dbReference>
<dbReference type="InterPro" id="IPR029063">
    <property type="entry name" value="SAM-dependent_MTases_sf"/>
</dbReference>
<dbReference type="EMBL" id="CP003344">
    <property type="protein sequence ID" value="AGA68649.1"/>
    <property type="molecule type" value="Genomic_DNA"/>
</dbReference>
<name>L0F496_DESDL</name>
<dbReference type="OrthoDB" id="9772751at2"/>
<gene>
    <name evidence="2" type="ordered locus">Desdi_1134</name>
</gene>
<evidence type="ECO:0000259" key="1">
    <source>
        <dbReference type="Pfam" id="PF08241"/>
    </source>
</evidence>
<dbReference type="PANTHER" id="PTHR45036">
    <property type="entry name" value="METHYLTRANSFERASE LIKE 7B"/>
    <property type="match status" value="1"/>
</dbReference>
<keyword evidence="3" id="KW-1185">Reference proteome</keyword>
<sequence>MDKETLLTRKRYNRTAQFYDIMDRMIKPDLRKKVLSEAEGKVLEVGVGTGKNLEYYSPDCQVIGIDLSPGMLAKAKAKAQRLQVNISLQEMDAQELQFPDHFFDTVVATCVFCSVPDPIKGLKEIKRVCKPGGKVLLLEHVRSENPVLGKIMDIMDPITVRLVGPHINRRTVENIAKAGLRIKYIEDRYFKILKSIQAAP</sequence>
<dbReference type="InterPro" id="IPR013216">
    <property type="entry name" value="Methyltransf_11"/>
</dbReference>
<organism evidence="2 3">
    <name type="scientific">Desulfitobacterium dichloroeliminans (strain LMG P-21439 / DCA1)</name>
    <dbReference type="NCBI Taxonomy" id="871963"/>
    <lineage>
        <taxon>Bacteria</taxon>
        <taxon>Bacillati</taxon>
        <taxon>Bacillota</taxon>
        <taxon>Clostridia</taxon>
        <taxon>Eubacteriales</taxon>
        <taxon>Desulfitobacteriaceae</taxon>
        <taxon>Desulfitobacterium</taxon>
    </lineage>
</organism>
<dbReference type="PANTHER" id="PTHR45036:SF1">
    <property type="entry name" value="METHYLTRANSFERASE LIKE 7A"/>
    <property type="match status" value="1"/>
</dbReference>